<organism evidence="7 8">
    <name type="scientific">Penicillium camemberti (strain FM 013)</name>
    <dbReference type="NCBI Taxonomy" id="1429867"/>
    <lineage>
        <taxon>Eukaryota</taxon>
        <taxon>Fungi</taxon>
        <taxon>Dikarya</taxon>
        <taxon>Ascomycota</taxon>
        <taxon>Pezizomycotina</taxon>
        <taxon>Eurotiomycetes</taxon>
        <taxon>Eurotiomycetidae</taxon>
        <taxon>Eurotiales</taxon>
        <taxon>Aspergillaceae</taxon>
        <taxon>Penicillium</taxon>
    </lineage>
</organism>
<dbReference type="PANTHER" id="PTHR42973:SF53">
    <property type="entry name" value="FAD-BINDING PCMH-TYPE DOMAIN-CONTAINING PROTEIN-RELATED"/>
    <property type="match status" value="1"/>
</dbReference>
<feature type="signal peptide" evidence="5">
    <location>
        <begin position="1"/>
        <end position="21"/>
    </location>
</feature>
<sequence>MLSLWVSLALSLSFHLSQGLAASVLHRRVNACNELSRSYPNSTIHPGSSVFAEDVIEPWSQTCQTTPICVFAPASAEEVAGGLAILRKADQTFAVRTQGHMPVPGAADISNGVLMVTTSLNSVQYADDSKSVVQIGAGNRWLDVYKVLAKDSLGVAGGRFGQVGVSGLLLGGGISYFNSDHGWGANSVVNYEVVLANGTVCAANAQQNSDLYWALKGGAFNFGIVTRFDLTTFSVPYMWGGSAYYDASALDPLVNAYASYAVASGGSSDPAAHSDPSILYNVTTGEVSGYGIYMHRGDDPAPAALKNFTDIPSTFQDFRVGKTILGLENDTNPVNFGVGNRRQLFSSTALASSAEAVYLINQTFFDVIAATPQIKTTIDLSVTNTYQLFTPDMIRAAKASGGDPIGLYDPLGNGVLAVLYGGNWADAKDDETIYKFFQNMIDELDNRAKKVGLYYDFVYLNDAAPTQTKDIFQKFSNGTALPKLRGVAKSYDPDQVFQTLTPGGFKLINSPA</sequence>
<keyword evidence="3" id="KW-0274">FAD</keyword>
<dbReference type="Proteomes" id="UP000053732">
    <property type="component" value="Unassembled WGS sequence"/>
</dbReference>
<dbReference type="InterPro" id="IPR036318">
    <property type="entry name" value="FAD-bd_PCMH-like_sf"/>
</dbReference>
<dbReference type="InterPro" id="IPR006094">
    <property type="entry name" value="Oxid_FAD_bind_N"/>
</dbReference>
<dbReference type="GO" id="GO:0071949">
    <property type="term" value="F:FAD binding"/>
    <property type="evidence" value="ECO:0007669"/>
    <property type="project" value="InterPro"/>
</dbReference>
<dbReference type="Pfam" id="PF01565">
    <property type="entry name" value="FAD_binding_4"/>
    <property type="match status" value="1"/>
</dbReference>
<keyword evidence="2" id="KW-0285">Flavoprotein</keyword>
<evidence type="ECO:0000256" key="1">
    <source>
        <dbReference type="ARBA" id="ARBA00005466"/>
    </source>
</evidence>
<dbReference type="STRING" id="1429867.A0A0G4NXU4"/>
<proteinExistence type="inferred from homology"/>
<gene>
    <name evidence="7" type="ORF">PCAMFM013_S002g000674</name>
</gene>
<evidence type="ECO:0000313" key="8">
    <source>
        <dbReference type="Proteomes" id="UP000053732"/>
    </source>
</evidence>
<evidence type="ECO:0000256" key="3">
    <source>
        <dbReference type="ARBA" id="ARBA00022827"/>
    </source>
</evidence>
<dbReference type="EMBL" id="HG793135">
    <property type="protein sequence ID" value="CRL18804.1"/>
    <property type="molecule type" value="Genomic_DNA"/>
</dbReference>
<dbReference type="InterPro" id="IPR016169">
    <property type="entry name" value="FAD-bd_PCMH_sub2"/>
</dbReference>
<dbReference type="GO" id="GO:0016491">
    <property type="term" value="F:oxidoreductase activity"/>
    <property type="evidence" value="ECO:0007669"/>
    <property type="project" value="UniProtKB-KW"/>
</dbReference>
<keyword evidence="4" id="KW-0560">Oxidoreductase</keyword>
<accession>A0A0G4NXU4</accession>
<feature type="chain" id="PRO_5005195232" evidence="5">
    <location>
        <begin position="22"/>
        <end position="512"/>
    </location>
</feature>
<dbReference type="Gene3D" id="3.30.465.10">
    <property type="match status" value="1"/>
</dbReference>
<comment type="similarity">
    <text evidence="1">Belongs to the oxygen-dependent FAD-linked oxidoreductase family.</text>
</comment>
<dbReference type="InterPro" id="IPR050416">
    <property type="entry name" value="FAD-linked_Oxidoreductase"/>
</dbReference>
<protein>
    <submittedName>
        <fullName evidence="7">FAD-binding, type 2</fullName>
    </submittedName>
</protein>
<evidence type="ECO:0000256" key="5">
    <source>
        <dbReference type="SAM" id="SignalP"/>
    </source>
</evidence>
<reference evidence="7 8" key="1">
    <citation type="journal article" date="2014" name="Nat. Commun.">
        <title>Multiple recent horizontal transfers of a large genomic region in cheese making fungi.</title>
        <authorList>
            <person name="Cheeseman K."/>
            <person name="Ropars J."/>
            <person name="Renault P."/>
            <person name="Dupont J."/>
            <person name="Gouzy J."/>
            <person name="Branca A."/>
            <person name="Abraham A.L."/>
            <person name="Ceppi M."/>
            <person name="Conseiller E."/>
            <person name="Debuchy R."/>
            <person name="Malagnac F."/>
            <person name="Goarin A."/>
            <person name="Silar P."/>
            <person name="Lacoste S."/>
            <person name="Sallet E."/>
            <person name="Bensimon A."/>
            <person name="Giraud T."/>
            <person name="Brygoo Y."/>
        </authorList>
    </citation>
    <scope>NUCLEOTIDE SEQUENCE [LARGE SCALE GENOMIC DNA]</scope>
    <source>
        <strain evidence="8">FM 013</strain>
    </source>
</reference>
<keyword evidence="5" id="KW-0732">Signal</keyword>
<dbReference type="PANTHER" id="PTHR42973">
    <property type="entry name" value="BINDING OXIDOREDUCTASE, PUTATIVE (AFU_ORTHOLOGUE AFUA_1G17690)-RELATED"/>
    <property type="match status" value="1"/>
</dbReference>
<evidence type="ECO:0000256" key="4">
    <source>
        <dbReference type="ARBA" id="ARBA00023002"/>
    </source>
</evidence>
<dbReference type="AlphaFoldDB" id="A0A0G4NXU4"/>
<dbReference type="PROSITE" id="PS51387">
    <property type="entry name" value="FAD_PCMH"/>
    <property type="match status" value="1"/>
</dbReference>
<feature type="domain" description="FAD-binding PCMH-type" evidence="6">
    <location>
        <begin position="63"/>
        <end position="235"/>
    </location>
</feature>
<dbReference type="SUPFAM" id="SSF56176">
    <property type="entry name" value="FAD-binding/transporter-associated domain-like"/>
    <property type="match status" value="1"/>
</dbReference>
<evidence type="ECO:0000313" key="7">
    <source>
        <dbReference type="EMBL" id="CRL18804.1"/>
    </source>
</evidence>
<evidence type="ECO:0000259" key="6">
    <source>
        <dbReference type="PROSITE" id="PS51387"/>
    </source>
</evidence>
<evidence type="ECO:0000256" key="2">
    <source>
        <dbReference type="ARBA" id="ARBA00022630"/>
    </source>
</evidence>
<dbReference type="InterPro" id="IPR016166">
    <property type="entry name" value="FAD-bd_PCMH"/>
</dbReference>
<name>A0A0G4NXU4_PENC3</name>
<keyword evidence="8" id="KW-1185">Reference proteome</keyword>